<comment type="caution">
    <text evidence="2">The sequence shown here is derived from an EMBL/GenBank/DDBJ whole genome shotgun (WGS) entry which is preliminary data.</text>
</comment>
<feature type="compositionally biased region" description="Acidic residues" evidence="1">
    <location>
        <begin position="1"/>
        <end position="16"/>
    </location>
</feature>
<protein>
    <submittedName>
        <fullName evidence="2">DUF655 domain-containing protein</fullName>
    </submittedName>
</protein>
<accession>A0ABD6AM36</accession>
<dbReference type="SUPFAM" id="SSF160975">
    <property type="entry name" value="AF1531-like"/>
    <property type="match status" value="1"/>
</dbReference>
<feature type="region of interest" description="Disordered" evidence="1">
    <location>
        <begin position="1"/>
        <end position="45"/>
    </location>
</feature>
<dbReference type="EMBL" id="JBHTBL010000011">
    <property type="protein sequence ID" value="MFC7325234.1"/>
    <property type="molecule type" value="Genomic_DNA"/>
</dbReference>
<dbReference type="Pfam" id="PF04919">
    <property type="entry name" value="DUF655"/>
    <property type="match status" value="1"/>
</dbReference>
<dbReference type="RefSeq" id="WP_256407971.1">
    <property type="nucleotide sequence ID" value="NZ_JANHDN010000002.1"/>
</dbReference>
<name>A0ABD6AM36_9EURY</name>
<dbReference type="InterPro" id="IPR007003">
    <property type="entry name" value="DUF655"/>
</dbReference>
<keyword evidence="3" id="KW-1185">Reference proteome</keyword>
<reference evidence="2 3" key="1">
    <citation type="journal article" date="2019" name="Int. J. Syst. Evol. Microbiol.">
        <title>The Global Catalogue of Microorganisms (GCM) 10K type strain sequencing project: providing services to taxonomists for standard genome sequencing and annotation.</title>
        <authorList>
            <consortium name="The Broad Institute Genomics Platform"/>
            <consortium name="The Broad Institute Genome Sequencing Center for Infectious Disease"/>
            <person name="Wu L."/>
            <person name="Ma J."/>
        </authorList>
    </citation>
    <scope>NUCLEOTIDE SEQUENCE [LARGE SCALE GENOMIC DNA]</scope>
    <source>
        <strain evidence="2 3">CGMCC 1.12554</strain>
    </source>
</reference>
<evidence type="ECO:0000313" key="2">
    <source>
        <dbReference type="EMBL" id="MFC7325234.1"/>
    </source>
</evidence>
<dbReference type="Gene3D" id="1.10.150.280">
    <property type="entry name" value="AF1531-like domain"/>
    <property type="match status" value="1"/>
</dbReference>
<sequence>MSDPDSDAPDAADDDGGPVAVLLDVLPNGRPDDDRPPSRKTPVAYGLGTDSFRLYELGLDEGADASVGDRVELDGPGVGRYREVEYDDLTRNAAAEVEYAVEAIVDADERRFVDFYNEAGPITLRLHQLNLLPGVGKQLRNNVLDERKRGPFESFEEVSERVSGLHRPREVIVERIVEEIREDDLKYRTFAGREE</sequence>
<evidence type="ECO:0000256" key="1">
    <source>
        <dbReference type="SAM" id="MobiDB-lite"/>
    </source>
</evidence>
<organism evidence="2 3">
    <name type="scientific">Halorubrum rutilum</name>
    <dbReference type="NCBI Taxonomy" id="1364933"/>
    <lineage>
        <taxon>Archaea</taxon>
        <taxon>Methanobacteriati</taxon>
        <taxon>Methanobacteriota</taxon>
        <taxon>Stenosarchaea group</taxon>
        <taxon>Halobacteria</taxon>
        <taxon>Halobacteriales</taxon>
        <taxon>Haloferacaceae</taxon>
        <taxon>Halorubrum</taxon>
    </lineage>
</organism>
<dbReference type="Gene3D" id="2.40.50.140">
    <property type="entry name" value="Nucleic acid-binding proteins"/>
    <property type="match status" value="1"/>
</dbReference>
<dbReference type="Proteomes" id="UP001596545">
    <property type="component" value="Unassembled WGS sequence"/>
</dbReference>
<gene>
    <name evidence="2" type="ORF">ACFQMF_11660</name>
</gene>
<dbReference type="PANTHER" id="PTHR40734">
    <property type="entry name" value="TRNA-SPECIFIC ADENOSINE DEAMINASE-RELATED"/>
    <property type="match status" value="1"/>
</dbReference>
<dbReference type="AlphaFoldDB" id="A0ABD6AM36"/>
<dbReference type="PANTHER" id="PTHR40734:SF1">
    <property type="entry name" value="DNA-BINDING PROTEIN"/>
    <property type="match status" value="1"/>
</dbReference>
<dbReference type="InterPro" id="IPR012340">
    <property type="entry name" value="NA-bd_OB-fold"/>
</dbReference>
<proteinExistence type="predicted"/>
<evidence type="ECO:0000313" key="3">
    <source>
        <dbReference type="Proteomes" id="UP001596545"/>
    </source>
</evidence>